<evidence type="ECO:0000259" key="1">
    <source>
        <dbReference type="PROSITE" id="PS51186"/>
    </source>
</evidence>
<gene>
    <name evidence="2" type="ORF">ACETIH_13885</name>
</gene>
<protein>
    <submittedName>
        <fullName evidence="2">GNAT family N-acetyltransferase</fullName>
        <ecNumber evidence="2">2.3.-.-</ecNumber>
    </submittedName>
</protein>
<proteinExistence type="predicted"/>
<dbReference type="EC" id="2.3.-.-" evidence="2"/>
<dbReference type="PANTHER" id="PTHR43792">
    <property type="entry name" value="GNAT FAMILY, PUTATIVE (AFU_ORTHOLOGUE AFUA_3G00765)-RELATED-RELATED"/>
    <property type="match status" value="1"/>
</dbReference>
<feature type="domain" description="N-acetyltransferase" evidence="1">
    <location>
        <begin position="17"/>
        <end position="174"/>
    </location>
</feature>
<dbReference type="SUPFAM" id="SSF55729">
    <property type="entry name" value="Acyl-CoA N-acyltransferases (Nat)"/>
    <property type="match status" value="1"/>
</dbReference>
<evidence type="ECO:0000313" key="2">
    <source>
        <dbReference type="EMBL" id="MFC1457792.1"/>
    </source>
</evidence>
<dbReference type="GO" id="GO:0016746">
    <property type="term" value="F:acyltransferase activity"/>
    <property type="evidence" value="ECO:0007669"/>
    <property type="project" value="UniProtKB-KW"/>
</dbReference>
<accession>A0ABV6Y943</accession>
<dbReference type="RefSeq" id="WP_377029998.1">
    <property type="nucleotide sequence ID" value="NZ_JBHOMY010000032.1"/>
</dbReference>
<keyword evidence="2" id="KW-0808">Transferase</keyword>
<dbReference type="InterPro" id="IPR000182">
    <property type="entry name" value="GNAT_dom"/>
</dbReference>
<dbReference type="InterPro" id="IPR016181">
    <property type="entry name" value="Acyl_CoA_acyltransferase"/>
</dbReference>
<comment type="caution">
    <text evidence="2">The sequence shown here is derived from an EMBL/GenBank/DDBJ whole genome shotgun (WGS) entry which is preliminary data.</text>
</comment>
<keyword evidence="2" id="KW-0012">Acyltransferase</keyword>
<dbReference type="InterPro" id="IPR051531">
    <property type="entry name" value="N-acetyltransferase"/>
</dbReference>
<dbReference type="EMBL" id="JBHOMY010000032">
    <property type="protein sequence ID" value="MFC1457792.1"/>
    <property type="molecule type" value="Genomic_DNA"/>
</dbReference>
<organism evidence="2 3">
    <name type="scientific">Microvirga arabica</name>
    <dbReference type="NCBI Taxonomy" id="1128671"/>
    <lineage>
        <taxon>Bacteria</taxon>
        <taxon>Pseudomonadati</taxon>
        <taxon>Pseudomonadota</taxon>
        <taxon>Alphaproteobacteria</taxon>
        <taxon>Hyphomicrobiales</taxon>
        <taxon>Methylobacteriaceae</taxon>
        <taxon>Microvirga</taxon>
    </lineage>
</organism>
<dbReference type="Pfam" id="PF13302">
    <property type="entry name" value="Acetyltransf_3"/>
    <property type="match status" value="1"/>
</dbReference>
<dbReference type="PROSITE" id="PS51186">
    <property type="entry name" value="GNAT"/>
    <property type="match status" value="1"/>
</dbReference>
<reference evidence="2 3" key="1">
    <citation type="submission" date="2024-09" db="EMBL/GenBank/DDBJ databases">
        <title>Nodulacao em especies de Leguminosae Basais da Amazonia e Caracterizacao dos Rizobios e Bacterias Associadas aos Nodulos.</title>
        <authorList>
            <person name="Jambeiro I.C.A."/>
            <person name="Lopes I.S."/>
            <person name="Aguiar E.R.G.R."/>
            <person name="Santos A.F.J."/>
            <person name="Dos Santos J.M.F."/>
            <person name="Gross E."/>
        </authorList>
    </citation>
    <scope>NUCLEOTIDE SEQUENCE [LARGE SCALE GENOMIC DNA]</scope>
    <source>
        <strain evidence="2 3">BRUESC1165</strain>
    </source>
</reference>
<sequence>MSGTALTPPPLIHTERLNLRRPKVEDAQALFEGYTSRPEIVRYLTWRPHGSVEDTRQFLSWVGAAWDRGDEFSYVICPSQESAPIGMIGIHPAGTRVNFGYVIGPEHWGKGYTAEALSVLVEWSLAQEGIWRAGAYCDIENPASARVMEKAGMAFEGILRRWSVHPNVGPEPRDCLSYSKVR</sequence>
<dbReference type="Gene3D" id="3.40.630.30">
    <property type="match status" value="1"/>
</dbReference>
<evidence type="ECO:0000313" key="3">
    <source>
        <dbReference type="Proteomes" id="UP001593940"/>
    </source>
</evidence>
<dbReference type="Proteomes" id="UP001593940">
    <property type="component" value="Unassembled WGS sequence"/>
</dbReference>
<keyword evidence="3" id="KW-1185">Reference proteome</keyword>
<name>A0ABV6Y943_9HYPH</name>